<dbReference type="Pfam" id="PF12728">
    <property type="entry name" value="HTH_17"/>
    <property type="match status" value="1"/>
</dbReference>
<accession>A0A0L0QTD5</accession>
<dbReference type="InterPro" id="IPR041657">
    <property type="entry name" value="HTH_17"/>
</dbReference>
<dbReference type="RefSeq" id="WP_050350053.1">
    <property type="nucleotide sequence ID" value="NZ_CP073011.1"/>
</dbReference>
<proteinExistence type="predicted"/>
<evidence type="ECO:0000313" key="3">
    <source>
        <dbReference type="Proteomes" id="UP000036780"/>
    </source>
</evidence>
<dbReference type="AlphaFoldDB" id="A0A0L0QTD5"/>
<reference evidence="3" key="1">
    <citation type="submission" date="2015-07" db="EMBL/GenBank/DDBJ databases">
        <title>Fjat-10053 dsm26.</title>
        <authorList>
            <person name="Liu B."/>
            <person name="Wang J."/>
            <person name="Zhu Y."/>
            <person name="Liu G."/>
            <person name="Chen Q."/>
            <person name="Chen Z."/>
            <person name="Lan J."/>
            <person name="Che J."/>
            <person name="Ge C."/>
            <person name="Shi H."/>
            <person name="Pan Z."/>
            <person name="Liu X."/>
        </authorList>
    </citation>
    <scope>NUCLEOTIDE SEQUENCE [LARGE SCALE GENOMIC DNA]</scope>
    <source>
        <strain evidence="3">DSM 26</strain>
    </source>
</reference>
<dbReference type="PATRIC" id="fig|1473.5.peg.3488"/>
<evidence type="ECO:0000259" key="1">
    <source>
        <dbReference type="Pfam" id="PF12728"/>
    </source>
</evidence>
<gene>
    <name evidence="2" type="ORF">AFK71_02870</name>
</gene>
<name>A0A0L0QTD5_VIRPA</name>
<dbReference type="EMBL" id="LGTO01000004">
    <property type="protein sequence ID" value="KNE21782.1"/>
    <property type="molecule type" value="Genomic_DNA"/>
</dbReference>
<comment type="caution">
    <text evidence="2">The sequence shown here is derived from an EMBL/GenBank/DDBJ whole genome shotgun (WGS) entry which is preliminary data.</text>
</comment>
<keyword evidence="3" id="KW-1185">Reference proteome</keyword>
<protein>
    <recommendedName>
        <fullName evidence="1">Helix-turn-helix domain-containing protein</fullName>
    </recommendedName>
</protein>
<evidence type="ECO:0000313" key="2">
    <source>
        <dbReference type="EMBL" id="KNE21782.1"/>
    </source>
</evidence>
<dbReference type="GeneID" id="66869483"/>
<dbReference type="Proteomes" id="UP000036780">
    <property type="component" value="Unassembled WGS sequence"/>
</dbReference>
<organism evidence="2 3">
    <name type="scientific">Virgibacillus pantothenticus</name>
    <dbReference type="NCBI Taxonomy" id="1473"/>
    <lineage>
        <taxon>Bacteria</taxon>
        <taxon>Bacillati</taxon>
        <taxon>Bacillota</taxon>
        <taxon>Bacilli</taxon>
        <taxon>Bacillales</taxon>
        <taxon>Bacillaceae</taxon>
        <taxon>Virgibacillus</taxon>
    </lineage>
</organism>
<dbReference type="OrthoDB" id="2826842at2"/>
<sequence length="249" mass="29503">MDSKANVSFEHLLETIINDELSLLVRTLHEHKQNLTKNYLTIKEVSSMTGIGTSVIRQLTLSRAMPHRKVKSRIILDENEIKETISDYIKLGWTDPENNWDVKTVQSEIANFHKKKEEPIMIDEILRKIIREELASFSNEIKTITKKDKERYYGRTVLTIKEAANHFRTSPNTIYSLIKDDGMPHFKIHSRHYIVLEEAEAYLWRETAKSYSDEGNIYWQRILQRLDWEERERDAAYEKALKRLEESTY</sequence>
<feature type="domain" description="Helix-turn-helix" evidence="1">
    <location>
        <begin position="157"/>
        <end position="198"/>
    </location>
</feature>